<organism evidence="2 3">
    <name type="scientific">Adineta steineri</name>
    <dbReference type="NCBI Taxonomy" id="433720"/>
    <lineage>
        <taxon>Eukaryota</taxon>
        <taxon>Metazoa</taxon>
        <taxon>Spiralia</taxon>
        <taxon>Gnathifera</taxon>
        <taxon>Rotifera</taxon>
        <taxon>Eurotatoria</taxon>
        <taxon>Bdelloidea</taxon>
        <taxon>Adinetida</taxon>
        <taxon>Adinetidae</taxon>
        <taxon>Adineta</taxon>
    </lineage>
</organism>
<comment type="caution">
    <text evidence="2">The sequence shown here is derived from an EMBL/GenBank/DDBJ whole genome shotgun (WGS) entry which is preliminary data.</text>
</comment>
<dbReference type="EMBL" id="CAJNOI010000221">
    <property type="protein sequence ID" value="CAF1193601.1"/>
    <property type="molecule type" value="Genomic_DNA"/>
</dbReference>
<evidence type="ECO:0000313" key="1">
    <source>
        <dbReference type="EMBL" id="CAF1193601.1"/>
    </source>
</evidence>
<accession>A0A815PGS2</accession>
<gene>
    <name evidence="1" type="ORF">BJG266_LOCUS26481</name>
    <name evidence="2" type="ORF">QVE165_LOCUS40138</name>
</gene>
<dbReference type="Proteomes" id="UP000663832">
    <property type="component" value="Unassembled WGS sequence"/>
</dbReference>
<dbReference type="OrthoDB" id="10008972at2759"/>
<dbReference type="AlphaFoldDB" id="A0A815PGS2"/>
<sequence>MDSLLKQHVSFVQRLRTSHTNVSIVEVIQMLDDIVQFLNTTPNQTNGLHVLTIICHDFASINVLKLFDNKTIMQHQFFLLIQRTLEMFLTKATFITMTKEDEQCWYEISHLVVQLCLFNNHQLFSSSDENSINQISYENIFLTKSFFERFTRIILSDLILNDYQPYHIKYKVLNHLLYLSTEVLNINHHLLYDSIVQCLSSHLYLNVFETIDFQQSRINPKQYFLLYQCPQFIQVHSHQHLNEISNSSCQLLLENTSKIFQQHLLLFSLEDKVENRQGKVQAISWHIELLNHLALTPTTRKYFSQGMY</sequence>
<keyword evidence="3" id="KW-1185">Reference proteome</keyword>
<protein>
    <submittedName>
        <fullName evidence="2">Uncharacterized protein</fullName>
    </submittedName>
</protein>
<dbReference type="EMBL" id="CAJNOM010000456">
    <property type="protein sequence ID" value="CAF1448691.1"/>
    <property type="molecule type" value="Genomic_DNA"/>
</dbReference>
<name>A0A815PGS2_9BILA</name>
<proteinExistence type="predicted"/>
<dbReference type="Proteomes" id="UP000663877">
    <property type="component" value="Unassembled WGS sequence"/>
</dbReference>
<evidence type="ECO:0000313" key="2">
    <source>
        <dbReference type="EMBL" id="CAF1448691.1"/>
    </source>
</evidence>
<evidence type="ECO:0000313" key="3">
    <source>
        <dbReference type="Proteomes" id="UP000663832"/>
    </source>
</evidence>
<reference evidence="2" key="1">
    <citation type="submission" date="2021-02" db="EMBL/GenBank/DDBJ databases">
        <authorList>
            <person name="Nowell W R."/>
        </authorList>
    </citation>
    <scope>NUCLEOTIDE SEQUENCE</scope>
</reference>